<protein>
    <recommendedName>
        <fullName evidence="3">DUF3152 domain-containing protein</fullName>
    </recommendedName>
</protein>
<feature type="compositionally biased region" description="Polar residues" evidence="1">
    <location>
        <begin position="20"/>
        <end position="43"/>
    </location>
</feature>
<keyword evidence="2" id="KW-0812">Transmembrane</keyword>
<dbReference type="SUPFAM" id="SSF55486">
    <property type="entry name" value="Metalloproteases ('zincins'), catalytic domain"/>
    <property type="match status" value="1"/>
</dbReference>
<dbReference type="EMBL" id="BAEH01000008">
    <property type="protein sequence ID" value="GAB16633.1"/>
    <property type="molecule type" value="Genomic_DNA"/>
</dbReference>
<dbReference type="Proteomes" id="UP000035034">
    <property type="component" value="Unassembled WGS sequence"/>
</dbReference>
<evidence type="ECO:0000259" key="3">
    <source>
        <dbReference type="Pfam" id="PF11350"/>
    </source>
</evidence>
<accession>H0QUY2</accession>
<evidence type="ECO:0000256" key="2">
    <source>
        <dbReference type="SAM" id="Phobius"/>
    </source>
</evidence>
<dbReference type="RefSeq" id="WP_007315971.1">
    <property type="nucleotide sequence ID" value="NZ_BAEH01000008.1"/>
</dbReference>
<keyword evidence="2" id="KW-1133">Transmembrane helix</keyword>
<name>H0QUY2_9ACTN</name>
<proteinExistence type="predicted"/>
<feature type="region of interest" description="Disordered" evidence="1">
    <location>
        <begin position="122"/>
        <end position="149"/>
    </location>
</feature>
<sequence>MSRTDDGSTGPEQKSDDGPSGSNQHTPHSGPSYAPTTGGSSRPTADAEQSRSRRPRPDQPLRARWDPTDDSGRNRSERETQRKKQTALGRFVSTYGWRAYAIPVLVVLTIALIIVTVQQHKTEGNGAETTPDPAARNTDVTKESKPIGAPTGTIAEAALPMGALPAGGPFTRTGKKTFHVVPGTTARVGTSGQIYTYTVEVENGLNGSDFGGDRSFGKFVDATLANPRSWTGDGKVSFRRIDSGEPDLRISLTSSNTARELCGYQIKLETSCFYPPTKRVTLNEARWVRGARSYEGDDMGYRQYLVNHETGHGIGYEAHQPCKENGALAPIMMQQTFGTANREIVALDTDMKANEALVCRPNPWPFPTR</sequence>
<feature type="transmembrane region" description="Helical" evidence="2">
    <location>
        <begin position="97"/>
        <end position="117"/>
    </location>
</feature>
<reference evidence="4 5" key="1">
    <citation type="submission" date="2011-12" db="EMBL/GenBank/DDBJ databases">
        <title>Whole genome shotgun sequence of Gordonia effusa NBRC 100432.</title>
        <authorList>
            <person name="Yoshida I."/>
            <person name="Takarada H."/>
            <person name="Hosoyama A."/>
            <person name="Tsuchikane K."/>
            <person name="Katsumata H."/>
            <person name="Yamazaki S."/>
            <person name="Fujita N."/>
        </authorList>
    </citation>
    <scope>NUCLEOTIDE SEQUENCE [LARGE SCALE GENOMIC DNA]</scope>
    <source>
        <strain evidence="4 5">NBRC 100432</strain>
    </source>
</reference>
<dbReference type="eggNOG" id="COG5479">
    <property type="taxonomic scope" value="Bacteria"/>
</dbReference>
<feature type="region of interest" description="Disordered" evidence="1">
    <location>
        <begin position="1"/>
        <end position="85"/>
    </location>
</feature>
<evidence type="ECO:0000256" key="1">
    <source>
        <dbReference type="SAM" id="MobiDB-lite"/>
    </source>
</evidence>
<dbReference type="STRING" id="1077974.GOEFS_008_00420"/>
<evidence type="ECO:0000313" key="5">
    <source>
        <dbReference type="Proteomes" id="UP000035034"/>
    </source>
</evidence>
<feature type="domain" description="DUF3152" evidence="3">
    <location>
        <begin position="164"/>
        <end position="367"/>
    </location>
</feature>
<keyword evidence="2" id="KW-0472">Membrane</keyword>
<dbReference type="OrthoDB" id="9779865at2"/>
<keyword evidence="5" id="KW-1185">Reference proteome</keyword>
<dbReference type="AlphaFoldDB" id="H0QUY2"/>
<dbReference type="InterPro" id="IPR022603">
    <property type="entry name" value="DUF3152"/>
</dbReference>
<comment type="caution">
    <text evidence="4">The sequence shown here is derived from an EMBL/GenBank/DDBJ whole genome shotgun (WGS) entry which is preliminary data.</text>
</comment>
<gene>
    <name evidence="4" type="ORF">GOEFS_008_00420</name>
</gene>
<dbReference type="Pfam" id="PF11350">
    <property type="entry name" value="DUF3152"/>
    <property type="match status" value="1"/>
</dbReference>
<evidence type="ECO:0000313" key="4">
    <source>
        <dbReference type="EMBL" id="GAB16633.1"/>
    </source>
</evidence>
<feature type="compositionally biased region" description="Basic and acidic residues" evidence="1">
    <location>
        <begin position="48"/>
        <end position="82"/>
    </location>
</feature>
<organism evidence="4 5">
    <name type="scientific">Gordonia effusa NBRC 100432</name>
    <dbReference type="NCBI Taxonomy" id="1077974"/>
    <lineage>
        <taxon>Bacteria</taxon>
        <taxon>Bacillati</taxon>
        <taxon>Actinomycetota</taxon>
        <taxon>Actinomycetes</taxon>
        <taxon>Mycobacteriales</taxon>
        <taxon>Gordoniaceae</taxon>
        <taxon>Gordonia</taxon>
    </lineage>
</organism>